<dbReference type="InterPro" id="IPR004344">
    <property type="entry name" value="TTL/TTLL_fam"/>
</dbReference>
<dbReference type="Gene3D" id="3.30.470.20">
    <property type="entry name" value="ATP-grasp fold, B domain"/>
    <property type="match status" value="1"/>
</dbReference>
<comment type="caution">
    <text evidence="5">The sequence shown here is derived from an EMBL/GenBank/DDBJ whole genome shotgun (WGS) entry which is preliminary data.</text>
</comment>
<feature type="region of interest" description="Disordered" evidence="4">
    <location>
        <begin position="1"/>
        <end position="22"/>
    </location>
</feature>
<evidence type="ECO:0000256" key="3">
    <source>
        <dbReference type="ARBA" id="ARBA00022840"/>
    </source>
</evidence>
<dbReference type="GO" id="GO:0015631">
    <property type="term" value="F:tubulin binding"/>
    <property type="evidence" value="ECO:0007669"/>
    <property type="project" value="TreeGrafter"/>
</dbReference>
<name>A0A8K0P222_LADFU</name>
<accession>A0A8K0P222</accession>
<dbReference type="PANTHER" id="PTHR12241">
    <property type="entry name" value="TUBULIN POLYGLUTAMYLASE"/>
    <property type="match status" value="1"/>
</dbReference>
<reference evidence="5" key="2">
    <citation type="submission" date="2017-10" db="EMBL/GenBank/DDBJ databases">
        <title>Ladona fulva Genome sequencing and assembly.</title>
        <authorList>
            <person name="Murali S."/>
            <person name="Richards S."/>
            <person name="Bandaranaike D."/>
            <person name="Bellair M."/>
            <person name="Blankenburg K."/>
            <person name="Chao H."/>
            <person name="Dinh H."/>
            <person name="Doddapaneni H."/>
            <person name="Dugan-Rocha S."/>
            <person name="Elkadiri S."/>
            <person name="Gnanaolivu R."/>
            <person name="Hernandez B."/>
            <person name="Skinner E."/>
            <person name="Javaid M."/>
            <person name="Lee S."/>
            <person name="Li M."/>
            <person name="Ming W."/>
            <person name="Munidasa M."/>
            <person name="Muniz J."/>
            <person name="Nguyen L."/>
            <person name="Hughes D."/>
            <person name="Osuji N."/>
            <person name="Pu L.-L."/>
            <person name="Puazo M."/>
            <person name="Qu C."/>
            <person name="Quiroz J."/>
            <person name="Raj R."/>
            <person name="Weissenberger G."/>
            <person name="Xin Y."/>
            <person name="Zou X."/>
            <person name="Han Y."/>
            <person name="Worley K."/>
            <person name="Muzny D."/>
            <person name="Gibbs R."/>
        </authorList>
    </citation>
    <scope>NUCLEOTIDE SEQUENCE</scope>
    <source>
        <strain evidence="5">Sampled in the wild</strain>
    </source>
</reference>
<proteinExistence type="predicted"/>
<dbReference type="Proteomes" id="UP000792457">
    <property type="component" value="Unassembled WGS sequence"/>
</dbReference>
<keyword evidence="2" id="KW-0547">Nucleotide-binding</keyword>
<dbReference type="OrthoDB" id="202825at2759"/>
<dbReference type="GO" id="GO:0070740">
    <property type="term" value="F:tubulin-glutamic acid ligase activity"/>
    <property type="evidence" value="ECO:0007669"/>
    <property type="project" value="TreeGrafter"/>
</dbReference>
<organism evidence="5 6">
    <name type="scientific">Ladona fulva</name>
    <name type="common">Scarce chaser dragonfly</name>
    <name type="synonym">Libellula fulva</name>
    <dbReference type="NCBI Taxonomy" id="123851"/>
    <lineage>
        <taxon>Eukaryota</taxon>
        <taxon>Metazoa</taxon>
        <taxon>Ecdysozoa</taxon>
        <taxon>Arthropoda</taxon>
        <taxon>Hexapoda</taxon>
        <taxon>Insecta</taxon>
        <taxon>Pterygota</taxon>
        <taxon>Palaeoptera</taxon>
        <taxon>Odonata</taxon>
        <taxon>Epiprocta</taxon>
        <taxon>Anisoptera</taxon>
        <taxon>Libelluloidea</taxon>
        <taxon>Libellulidae</taxon>
        <taxon>Ladona</taxon>
    </lineage>
</organism>
<reference evidence="5" key="1">
    <citation type="submission" date="2013-04" db="EMBL/GenBank/DDBJ databases">
        <authorList>
            <person name="Qu J."/>
            <person name="Murali S.C."/>
            <person name="Bandaranaike D."/>
            <person name="Bellair M."/>
            <person name="Blankenburg K."/>
            <person name="Chao H."/>
            <person name="Dinh H."/>
            <person name="Doddapaneni H."/>
            <person name="Downs B."/>
            <person name="Dugan-Rocha S."/>
            <person name="Elkadiri S."/>
            <person name="Gnanaolivu R.D."/>
            <person name="Hernandez B."/>
            <person name="Javaid M."/>
            <person name="Jayaseelan J.C."/>
            <person name="Lee S."/>
            <person name="Li M."/>
            <person name="Ming W."/>
            <person name="Munidasa M."/>
            <person name="Muniz J."/>
            <person name="Nguyen L."/>
            <person name="Ongeri F."/>
            <person name="Osuji N."/>
            <person name="Pu L.-L."/>
            <person name="Puazo M."/>
            <person name="Qu C."/>
            <person name="Quiroz J."/>
            <person name="Raj R."/>
            <person name="Weissenberger G."/>
            <person name="Xin Y."/>
            <person name="Zou X."/>
            <person name="Han Y."/>
            <person name="Richards S."/>
            <person name="Worley K."/>
            <person name="Muzny D."/>
            <person name="Gibbs R."/>
        </authorList>
    </citation>
    <scope>NUCLEOTIDE SEQUENCE</scope>
    <source>
        <strain evidence="5">Sampled in the wild</strain>
    </source>
</reference>
<dbReference type="EMBL" id="KZ308502">
    <property type="protein sequence ID" value="KAG8230676.1"/>
    <property type="molecule type" value="Genomic_DNA"/>
</dbReference>
<evidence type="ECO:0000313" key="5">
    <source>
        <dbReference type="EMBL" id="KAG8230676.1"/>
    </source>
</evidence>
<dbReference type="SUPFAM" id="SSF56059">
    <property type="entry name" value="Glutathione synthetase ATP-binding domain-like"/>
    <property type="match status" value="1"/>
</dbReference>
<keyword evidence="3" id="KW-0067">ATP-binding</keyword>
<dbReference type="GO" id="GO:0005524">
    <property type="term" value="F:ATP binding"/>
    <property type="evidence" value="ECO:0007669"/>
    <property type="project" value="UniProtKB-KW"/>
</dbReference>
<dbReference type="Pfam" id="PF03133">
    <property type="entry name" value="TTL"/>
    <property type="match status" value="1"/>
</dbReference>
<sequence>MTRRTFAGIPPSIPQHSLRQPAGARGTGVSVIHNWNQIPHNKPVIVQKYIENPYLIDVTKFDLRVYILITSVHPLRLYVYSEGLVRFASDTYSPDTSTLSDKYVHLTNYSVNKKSSRYMVNQDPTACQGHKWTLSSLWNYLKARKVNVDGLWKKIVDIAIKTFLSGETAITRCNSTYLSSNYPSYELFGLDILLDADLNPWLLEVTKKFERVFPAIGMQKYYKFFSGPRYYNMLHEAWEKRYHKDRNEVEAP</sequence>
<evidence type="ECO:0000256" key="4">
    <source>
        <dbReference type="SAM" id="MobiDB-lite"/>
    </source>
</evidence>
<dbReference type="GO" id="GO:0036064">
    <property type="term" value="C:ciliary basal body"/>
    <property type="evidence" value="ECO:0007669"/>
    <property type="project" value="TreeGrafter"/>
</dbReference>
<dbReference type="PANTHER" id="PTHR12241:SF162">
    <property type="entry name" value="TUBULIN MONOGLUTAMYLASE TTLL4"/>
    <property type="match status" value="1"/>
</dbReference>
<dbReference type="GO" id="GO:0000226">
    <property type="term" value="P:microtubule cytoskeleton organization"/>
    <property type="evidence" value="ECO:0007669"/>
    <property type="project" value="TreeGrafter"/>
</dbReference>
<evidence type="ECO:0000256" key="1">
    <source>
        <dbReference type="ARBA" id="ARBA00022598"/>
    </source>
</evidence>
<dbReference type="PROSITE" id="PS51221">
    <property type="entry name" value="TTL"/>
    <property type="match status" value="1"/>
</dbReference>
<keyword evidence="1" id="KW-0436">Ligase</keyword>
<dbReference type="AlphaFoldDB" id="A0A8K0P222"/>
<gene>
    <name evidence="5" type="ORF">J437_LFUL010490</name>
</gene>
<keyword evidence="6" id="KW-1185">Reference proteome</keyword>
<evidence type="ECO:0000313" key="6">
    <source>
        <dbReference type="Proteomes" id="UP000792457"/>
    </source>
</evidence>
<evidence type="ECO:0000256" key="2">
    <source>
        <dbReference type="ARBA" id="ARBA00022741"/>
    </source>
</evidence>
<protein>
    <submittedName>
        <fullName evidence="5">Uncharacterized protein</fullName>
    </submittedName>
</protein>